<dbReference type="InterPro" id="IPR036047">
    <property type="entry name" value="F-box-like_dom_sf"/>
</dbReference>
<evidence type="ECO:0000313" key="2">
    <source>
        <dbReference type="Proteomes" id="UP000019116"/>
    </source>
</evidence>
<dbReference type="SUPFAM" id="SSF81383">
    <property type="entry name" value="F-box domain"/>
    <property type="match status" value="1"/>
</dbReference>
<dbReference type="Gramene" id="TraesCS1D03G0843000.1">
    <property type="protein sequence ID" value="TraesCS1D03G0843000.1.CDS"/>
    <property type="gene ID" value="TraesCS1D03G0843000"/>
</dbReference>
<dbReference type="PANTHER" id="PTHR35828">
    <property type="entry name" value="OS08G0203800 PROTEIN-RELATED"/>
    <property type="match status" value="1"/>
</dbReference>
<accession>A0A3B5ZZE1</accession>
<proteinExistence type="predicted"/>
<reference evidence="1" key="2">
    <citation type="submission" date="2018-10" db="UniProtKB">
        <authorList>
            <consortium name="EnsemblPlants"/>
        </authorList>
    </citation>
    <scope>IDENTIFICATION</scope>
</reference>
<reference evidence="1" key="1">
    <citation type="submission" date="2018-08" db="EMBL/GenBank/DDBJ databases">
        <authorList>
            <person name="Rossello M."/>
        </authorList>
    </citation>
    <scope>NUCLEOTIDE SEQUENCE [LARGE SCALE GENOMIC DNA]</scope>
    <source>
        <strain evidence="1">cv. Chinese Spring</strain>
    </source>
</reference>
<keyword evidence="2" id="KW-1185">Reference proteome</keyword>
<dbReference type="Gramene" id="TraesWEE_scaffold_069900_01G000300.1">
    <property type="protein sequence ID" value="TraesWEE_scaffold_069900_01G000300.1"/>
    <property type="gene ID" value="TraesWEE_scaffold_069900_01G000300"/>
</dbReference>
<evidence type="ECO:0000313" key="1">
    <source>
        <dbReference type="EnsemblPlants" id="TraesCS1D02G358900.1"/>
    </source>
</evidence>
<dbReference type="EnsemblPlants" id="TraesCS1D02G358900.1">
    <property type="protein sequence ID" value="TraesCS1D02G358900.1"/>
    <property type="gene ID" value="TraesCS1D02G358900"/>
</dbReference>
<dbReference type="Proteomes" id="UP000019116">
    <property type="component" value="Chromosome 1D"/>
</dbReference>
<organism evidence="1">
    <name type="scientific">Triticum aestivum</name>
    <name type="common">Wheat</name>
    <dbReference type="NCBI Taxonomy" id="4565"/>
    <lineage>
        <taxon>Eukaryota</taxon>
        <taxon>Viridiplantae</taxon>
        <taxon>Streptophyta</taxon>
        <taxon>Embryophyta</taxon>
        <taxon>Tracheophyta</taxon>
        <taxon>Spermatophyta</taxon>
        <taxon>Magnoliopsida</taxon>
        <taxon>Liliopsida</taxon>
        <taxon>Poales</taxon>
        <taxon>Poaceae</taxon>
        <taxon>BOP clade</taxon>
        <taxon>Pooideae</taxon>
        <taxon>Triticodae</taxon>
        <taxon>Triticeae</taxon>
        <taxon>Triticinae</taxon>
        <taxon>Triticum</taxon>
    </lineage>
</organism>
<dbReference type="OMA" id="INNCAIL"/>
<sequence length="449" mass="49272">MDVARVAPWKRRKKTRAAAPATATAATDTLPGDVVIEILVRVADAATLFRCAVACKPWLVLVADRAFLHRRWPDGPGQPSLVGFFAQQRRHTSQVVSADPLAGPRSPAFVPAPRSPLGSFVSSAMASQDMDGAGMLDDAVPLTLREGLLLVRLAPCGGAPAVGTGQTVVQLAVCDLFTGTCDALPPLECNTSSSINNCAILTDADRSSHKRRRSPSPLPGRSSLLKVLAIVFDPDTSYYYLCTFSSTKSTWSEPTPCFSKTALRITDGSAAVCRGTAHWFACDGWESCRTLGVSTSTGRPSSTEVYIPQGRYDFGLYITPWLGAAMDDTLSLFHLHGGCRSLHVWTRHGRHNVNWSHSKEIELRPPEQKAICEDVQCLCADQGSGMLLVMDRLERVYIVDLQTGGVDEVTEQFQRLELQTVVPFEMDWQTFFFSRLEGHKVDLIYRRRK</sequence>
<protein>
    <recommendedName>
        <fullName evidence="3">F-box domain-containing protein</fullName>
    </recommendedName>
</protein>
<name>A0A3B5ZZE1_WHEAT</name>
<dbReference type="PANTHER" id="PTHR35828:SF25">
    <property type="entry name" value="OS08G0203800 PROTEIN"/>
    <property type="match status" value="1"/>
</dbReference>
<dbReference type="AlphaFoldDB" id="A0A3B5ZZE1"/>
<dbReference type="Gramene" id="TraesCS1D02G358900.1">
    <property type="protein sequence ID" value="TraesCS1D02G358900.1"/>
    <property type="gene ID" value="TraesCS1D02G358900"/>
</dbReference>
<evidence type="ECO:0008006" key="3">
    <source>
        <dbReference type="Google" id="ProtNLM"/>
    </source>
</evidence>
<dbReference type="Gramene" id="TraesROB_scaffold_140228_01G000100.1">
    <property type="protein sequence ID" value="TraesROB_scaffold_140228_01G000100.1"/>
    <property type="gene ID" value="TraesROB_scaffold_140228_01G000100"/>
</dbReference>
<dbReference type="STRING" id="4565.A0A3B5ZZE1"/>
<dbReference type="Gramene" id="TraesCLE_scaffold_194663_01G000100.1">
    <property type="protein sequence ID" value="TraesCLE_scaffold_194663_01G000100.1"/>
    <property type="gene ID" value="TraesCLE_scaffold_194663_01G000100"/>
</dbReference>
<dbReference type="Gramene" id="TraesCAD_scaffold_026745_01G000100.1">
    <property type="protein sequence ID" value="TraesCAD_scaffold_026745_01G000100.1"/>
    <property type="gene ID" value="TraesCAD_scaffold_026745_01G000100"/>
</dbReference>